<accession>Q6CWF8</accession>
<feature type="region of interest" description="Disordered" evidence="2">
    <location>
        <begin position="126"/>
        <end position="150"/>
    </location>
</feature>
<evidence type="ECO:0000256" key="1">
    <source>
        <dbReference type="SAM" id="Coils"/>
    </source>
</evidence>
<evidence type="ECO:0000313" key="4">
    <source>
        <dbReference type="Proteomes" id="UP000000598"/>
    </source>
</evidence>
<reference evidence="3 4" key="1">
    <citation type="journal article" date="2004" name="Nature">
        <title>Genome evolution in yeasts.</title>
        <authorList>
            <consortium name="Genolevures"/>
            <person name="Dujon B."/>
            <person name="Sherman D."/>
            <person name="Fischer G."/>
            <person name="Durrens P."/>
            <person name="Casaregola S."/>
            <person name="Lafontaine I."/>
            <person name="de Montigny J."/>
            <person name="Marck C."/>
            <person name="Neuveglise C."/>
            <person name="Talla E."/>
            <person name="Goffard N."/>
            <person name="Frangeul L."/>
            <person name="Aigle M."/>
            <person name="Anthouard V."/>
            <person name="Babour A."/>
            <person name="Barbe V."/>
            <person name="Barnay S."/>
            <person name="Blanchin S."/>
            <person name="Beckerich J.M."/>
            <person name="Beyne E."/>
            <person name="Bleykasten C."/>
            <person name="Boisrame A."/>
            <person name="Boyer J."/>
            <person name="Cattolico L."/>
            <person name="Confanioleri F."/>
            <person name="de Daruvar A."/>
            <person name="Despons L."/>
            <person name="Fabre E."/>
            <person name="Fairhead C."/>
            <person name="Ferry-Dumazet H."/>
            <person name="Groppi A."/>
            <person name="Hantraye F."/>
            <person name="Hennequin C."/>
            <person name="Jauniaux N."/>
            <person name="Joyet P."/>
            <person name="Kachouri R."/>
            <person name="Kerrest A."/>
            <person name="Koszul R."/>
            <person name="Lemaire M."/>
            <person name="Lesur I."/>
            <person name="Ma L."/>
            <person name="Muller H."/>
            <person name="Nicaud J.M."/>
            <person name="Nikolski M."/>
            <person name="Oztas S."/>
            <person name="Ozier-Kalogeropoulos O."/>
            <person name="Pellenz S."/>
            <person name="Potier S."/>
            <person name="Richard G.F."/>
            <person name="Straub M.L."/>
            <person name="Suleau A."/>
            <person name="Swennene D."/>
            <person name="Tekaia F."/>
            <person name="Wesolowski-Louvel M."/>
            <person name="Westhof E."/>
            <person name="Wirth B."/>
            <person name="Zeniou-Meyer M."/>
            <person name="Zivanovic I."/>
            <person name="Bolotin-Fukuhara M."/>
            <person name="Thierry A."/>
            <person name="Bouchier C."/>
            <person name="Caudron B."/>
            <person name="Scarpelli C."/>
            <person name="Gaillardin C."/>
            <person name="Weissenbach J."/>
            <person name="Wincker P."/>
            <person name="Souciet J.L."/>
        </authorList>
    </citation>
    <scope>NUCLEOTIDE SEQUENCE [LARGE SCALE GENOMIC DNA]</scope>
    <source>
        <strain evidence="4">ATCC 8585 / CBS 2359 / DSM 70799 / NBRC 1267 / NRRL Y-1140 / WM37</strain>
    </source>
</reference>
<dbReference type="HOGENOM" id="CLU_937095_0_0_1"/>
<gene>
    <name evidence="3" type="ORF">KLLA0_B04455g</name>
</gene>
<name>Q6CWF8_KLULA</name>
<dbReference type="RefSeq" id="XP_451731.1">
    <property type="nucleotide sequence ID" value="XM_451731.1"/>
</dbReference>
<evidence type="ECO:0000256" key="2">
    <source>
        <dbReference type="SAM" id="MobiDB-lite"/>
    </source>
</evidence>
<feature type="coiled-coil region" evidence="1">
    <location>
        <begin position="7"/>
        <end position="111"/>
    </location>
</feature>
<dbReference type="InParanoid" id="Q6CWF8"/>
<keyword evidence="4" id="KW-1185">Reference proteome</keyword>
<dbReference type="GeneID" id="2897388"/>
<evidence type="ECO:0000313" key="3">
    <source>
        <dbReference type="EMBL" id="CAH02124.1"/>
    </source>
</evidence>
<dbReference type="PaxDb" id="284590-Q6CWF8"/>
<keyword evidence="1" id="KW-0175">Coiled coil</keyword>
<feature type="coiled-coil region" evidence="1">
    <location>
        <begin position="210"/>
        <end position="237"/>
    </location>
</feature>
<organism evidence="3 4">
    <name type="scientific">Kluyveromyces lactis (strain ATCC 8585 / CBS 2359 / DSM 70799 / NBRC 1267 / NRRL Y-1140 / WM37)</name>
    <name type="common">Yeast</name>
    <name type="synonym">Candida sphaerica</name>
    <dbReference type="NCBI Taxonomy" id="284590"/>
    <lineage>
        <taxon>Eukaryota</taxon>
        <taxon>Fungi</taxon>
        <taxon>Dikarya</taxon>
        <taxon>Ascomycota</taxon>
        <taxon>Saccharomycotina</taxon>
        <taxon>Saccharomycetes</taxon>
        <taxon>Saccharomycetales</taxon>
        <taxon>Saccharomycetaceae</taxon>
        <taxon>Kluyveromyces</taxon>
    </lineage>
</organism>
<dbReference type="Proteomes" id="UP000000598">
    <property type="component" value="Chromosome B"/>
</dbReference>
<proteinExistence type="predicted"/>
<dbReference type="EMBL" id="CR382122">
    <property type="protein sequence ID" value="CAH02124.1"/>
    <property type="molecule type" value="Genomic_DNA"/>
</dbReference>
<dbReference type="KEGG" id="kla:KLLA0_B04455g"/>
<protein>
    <submittedName>
        <fullName evidence="3">KLLA0B04455p</fullName>
    </submittedName>
</protein>
<dbReference type="AlphaFoldDB" id="Q6CWF8"/>
<sequence>MDVGGTAAEQRQLLQKYANQIKILSEEITHYENEQSVKEWAIKDLNEKLNNLNEQIQTLRQDLRIETERCQSLEDANTELQSKYNKSEASRQEMMHELEQLNNEKRVISEKIRQSYIKLGTKRKIGDKLVPDNNSDDENHDDGPHHEEDDVVNAVNTITTISDFKGRKISSVSTRDASFDEWCGSESEAEENEDEIYDAEREVFIQQPLLTQYETLIQKLQGENEKMLRQLRGKMNNHRINYSWPLFVYETCPVAISTLKNFIRPSFLLLWQPWWSQFRTCSNHDVIETLPCINDVQ</sequence>